<dbReference type="InParanoid" id="A0A0C3CX32"/>
<reference evidence="5 6" key="1">
    <citation type="submission" date="2014-04" db="EMBL/GenBank/DDBJ databases">
        <authorList>
            <consortium name="DOE Joint Genome Institute"/>
            <person name="Kuo A."/>
            <person name="Kohler A."/>
            <person name="Nagy L.G."/>
            <person name="Floudas D."/>
            <person name="Copeland A."/>
            <person name="Barry K.W."/>
            <person name="Cichocki N."/>
            <person name="Veneault-Fourrey C."/>
            <person name="LaButti K."/>
            <person name="Lindquist E.A."/>
            <person name="Lipzen A."/>
            <person name="Lundell T."/>
            <person name="Morin E."/>
            <person name="Murat C."/>
            <person name="Sun H."/>
            <person name="Tunlid A."/>
            <person name="Henrissat B."/>
            <person name="Grigoriev I.V."/>
            <person name="Hibbett D.S."/>
            <person name="Martin F."/>
            <person name="Nordberg H.P."/>
            <person name="Cantor M.N."/>
            <person name="Hua S.X."/>
        </authorList>
    </citation>
    <scope>NUCLEOTIDE SEQUENCE [LARGE SCALE GENOMIC DNA]</scope>
    <source>
        <strain evidence="5 6">Foug A</strain>
    </source>
</reference>
<dbReference type="PANTHER" id="PTHR10067">
    <property type="entry name" value="PHOSPHATIDYLSERINE DECARBOXYLASE"/>
    <property type="match status" value="1"/>
</dbReference>
<gene>
    <name evidence="5" type="ORF">SCLCIDRAFT_49048</name>
</gene>
<dbReference type="STRING" id="1036808.A0A0C3CX32"/>
<dbReference type="GO" id="GO:0004609">
    <property type="term" value="F:phosphatidylserine decarboxylase activity"/>
    <property type="evidence" value="ECO:0007669"/>
    <property type="project" value="InterPro"/>
</dbReference>
<evidence type="ECO:0000256" key="3">
    <source>
        <dbReference type="SAM" id="MobiDB-lite"/>
    </source>
</evidence>
<dbReference type="InterPro" id="IPR022237">
    <property type="entry name" value="PsiD-like"/>
</dbReference>
<keyword evidence="2" id="KW-0456">Lyase</keyword>
<sequence length="385" mass="42626">KPLDPLVEEFKLFIENNGEVFAGFNEMFDQAPKPADLQKRKIENYVDLMNTFNTLLGAPPTYAEGETAMVAGVPFYGILARFCNTPAGYNMFTHPGVNERFHRMFSKWEGFLGSPDSRSVLNTDDGGWLSNKALASAVVYAGGPPESPQDFPSYYVCDTEDPHYGFESYDAYFARELKASRRAVILPDDNTIVNSPCSADVYKFYSPLKELEKFWLKNTPYSLGHMLGQHEFTSRFVGGTLLQAMLASRDYHRWRSPIAGTVRATRLIPGTYYAARLQNPPSADPDPPSPPPPVPADPDPISRSQDFVSAISTRALIFIEADNQDLGLVCFVGVGLGEVSTCNIIVEENQHLAKGDEIGQFHFGGSTFCLLFGPHVEVTPLDQPD</sequence>
<name>A0A0C3CX32_9AGAM</name>
<feature type="compositionally biased region" description="Pro residues" evidence="3">
    <location>
        <begin position="282"/>
        <end position="298"/>
    </location>
</feature>
<dbReference type="AlphaFoldDB" id="A0A0C3CX32"/>
<keyword evidence="1" id="KW-0210">Decarboxylase</keyword>
<dbReference type="Pfam" id="PF12588">
    <property type="entry name" value="PSDC"/>
    <property type="match status" value="1"/>
</dbReference>
<dbReference type="EMBL" id="KN822190">
    <property type="protein sequence ID" value="KIM53090.1"/>
    <property type="molecule type" value="Genomic_DNA"/>
</dbReference>
<organism evidence="5 6">
    <name type="scientific">Scleroderma citrinum Foug A</name>
    <dbReference type="NCBI Taxonomy" id="1036808"/>
    <lineage>
        <taxon>Eukaryota</taxon>
        <taxon>Fungi</taxon>
        <taxon>Dikarya</taxon>
        <taxon>Basidiomycota</taxon>
        <taxon>Agaricomycotina</taxon>
        <taxon>Agaricomycetes</taxon>
        <taxon>Agaricomycetidae</taxon>
        <taxon>Boletales</taxon>
        <taxon>Sclerodermatineae</taxon>
        <taxon>Sclerodermataceae</taxon>
        <taxon>Scleroderma</taxon>
    </lineage>
</organism>
<dbReference type="HOGENOM" id="CLU_033450_0_0_1"/>
<feature type="non-terminal residue" evidence="5">
    <location>
        <position position="1"/>
    </location>
</feature>
<dbReference type="Proteomes" id="UP000053989">
    <property type="component" value="Unassembled WGS sequence"/>
</dbReference>
<evidence type="ECO:0000256" key="1">
    <source>
        <dbReference type="ARBA" id="ARBA00022793"/>
    </source>
</evidence>
<dbReference type="Pfam" id="PF02666">
    <property type="entry name" value="PS_Dcarbxylase"/>
    <property type="match status" value="1"/>
</dbReference>
<evidence type="ECO:0000313" key="6">
    <source>
        <dbReference type="Proteomes" id="UP000053989"/>
    </source>
</evidence>
<dbReference type="PANTHER" id="PTHR10067:SF9">
    <property type="entry name" value="PHOSPHATIDYLSERINE DECARBOXYLASE FAMILY PROTEIN (AFU_ORTHOLOGUE AFUA_7G01730)"/>
    <property type="match status" value="1"/>
</dbReference>
<evidence type="ECO:0000256" key="2">
    <source>
        <dbReference type="ARBA" id="ARBA00023239"/>
    </source>
</evidence>
<evidence type="ECO:0000313" key="5">
    <source>
        <dbReference type="EMBL" id="KIM53090.1"/>
    </source>
</evidence>
<evidence type="ECO:0000259" key="4">
    <source>
        <dbReference type="Pfam" id="PF12588"/>
    </source>
</evidence>
<reference evidence="6" key="2">
    <citation type="submission" date="2015-01" db="EMBL/GenBank/DDBJ databases">
        <title>Evolutionary Origins and Diversification of the Mycorrhizal Mutualists.</title>
        <authorList>
            <consortium name="DOE Joint Genome Institute"/>
            <consortium name="Mycorrhizal Genomics Consortium"/>
            <person name="Kohler A."/>
            <person name="Kuo A."/>
            <person name="Nagy L.G."/>
            <person name="Floudas D."/>
            <person name="Copeland A."/>
            <person name="Barry K.W."/>
            <person name="Cichocki N."/>
            <person name="Veneault-Fourrey C."/>
            <person name="LaButti K."/>
            <person name="Lindquist E.A."/>
            <person name="Lipzen A."/>
            <person name="Lundell T."/>
            <person name="Morin E."/>
            <person name="Murat C."/>
            <person name="Riley R."/>
            <person name="Ohm R."/>
            <person name="Sun H."/>
            <person name="Tunlid A."/>
            <person name="Henrissat B."/>
            <person name="Grigoriev I.V."/>
            <person name="Hibbett D.S."/>
            <person name="Martin F."/>
        </authorList>
    </citation>
    <scope>NUCLEOTIDE SEQUENCE [LARGE SCALE GENOMIC DNA]</scope>
    <source>
        <strain evidence="6">Foug A</strain>
    </source>
</reference>
<proteinExistence type="predicted"/>
<feature type="non-terminal residue" evidence="5">
    <location>
        <position position="385"/>
    </location>
</feature>
<keyword evidence="6" id="KW-1185">Reference proteome</keyword>
<protein>
    <recommendedName>
        <fullName evidence="4">L-tryptophan decarboxylase PsiD-like domain-containing protein</fullName>
    </recommendedName>
</protein>
<feature type="region of interest" description="Disordered" evidence="3">
    <location>
        <begin position="277"/>
        <end position="302"/>
    </location>
</feature>
<feature type="domain" description="L-tryptophan decarboxylase PsiD-like" evidence="4">
    <location>
        <begin position="5"/>
        <end position="135"/>
    </location>
</feature>
<accession>A0A0C3CX32</accession>
<dbReference type="OrthoDB" id="5973539at2759"/>
<dbReference type="GO" id="GO:0006646">
    <property type="term" value="P:phosphatidylethanolamine biosynthetic process"/>
    <property type="evidence" value="ECO:0007669"/>
    <property type="project" value="TreeGrafter"/>
</dbReference>
<dbReference type="InterPro" id="IPR003817">
    <property type="entry name" value="PS_Dcarbxylase"/>
</dbReference>
<dbReference type="GO" id="GO:0005739">
    <property type="term" value="C:mitochondrion"/>
    <property type="evidence" value="ECO:0007669"/>
    <property type="project" value="TreeGrafter"/>
</dbReference>